<dbReference type="EMBL" id="CAKOFQ010006669">
    <property type="protein sequence ID" value="CAH1957217.1"/>
    <property type="molecule type" value="Genomic_DNA"/>
</dbReference>
<comment type="caution">
    <text evidence="1">The sequence shown here is derived from an EMBL/GenBank/DDBJ whole genome shotgun (WGS) entry which is preliminary data.</text>
</comment>
<sequence length="62" mass="7689">MLLENWIRVMDISHTLLPVSCFHANKRGKIYNYEKLQFHQLTMKERKYCVYENFANRFIRIH</sequence>
<name>A0A9P0JP49_ACAOB</name>
<dbReference type="AlphaFoldDB" id="A0A9P0JP49"/>
<reference evidence="1" key="1">
    <citation type="submission" date="2022-03" db="EMBL/GenBank/DDBJ databases">
        <authorList>
            <person name="Sayadi A."/>
        </authorList>
    </citation>
    <scope>NUCLEOTIDE SEQUENCE</scope>
</reference>
<accession>A0A9P0JP49</accession>
<dbReference type="OrthoDB" id="5804959at2759"/>
<dbReference type="Proteomes" id="UP001152888">
    <property type="component" value="Unassembled WGS sequence"/>
</dbReference>
<evidence type="ECO:0000313" key="2">
    <source>
        <dbReference type="Proteomes" id="UP001152888"/>
    </source>
</evidence>
<keyword evidence="2" id="KW-1185">Reference proteome</keyword>
<organism evidence="1 2">
    <name type="scientific">Acanthoscelides obtectus</name>
    <name type="common">Bean weevil</name>
    <name type="synonym">Bruchus obtectus</name>
    <dbReference type="NCBI Taxonomy" id="200917"/>
    <lineage>
        <taxon>Eukaryota</taxon>
        <taxon>Metazoa</taxon>
        <taxon>Ecdysozoa</taxon>
        <taxon>Arthropoda</taxon>
        <taxon>Hexapoda</taxon>
        <taxon>Insecta</taxon>
        <taxon>Pterygota</taxon>
        <taxon>Neoptera</taxon>
        <taxon>Endopterygota</taxon>
        <taxon>Coleoptera</taxon>
        <taxon>Polyphaga</taxon>
        <taxon>Cucujiformia</taxon>
        <taxon>Chrysomeloidea</taxon>
        <taxon>Chrysomelidae</taxon>
        <taxon>Bruchinae</taxon>
        <taxon>Bruchini</taxon>
        <taxon>Acanthoscelides</taxon>
    </lineage>
</organism>
<gene>
    <name evidence="1" type="ORF">ACAOBT_LOCUS1966</name>
</gene>
<proteinExistence type="predicted"/>
<evidence type="ECO:0000313" key="1">
    <source>
        <dbReference type="EMBL" id="CAH1957217.1"/>
    </source>
</evidence>
<protein>
    <submittedName>
        <fullName evidence="1">Uncharacterized protein</fullName>
    </submittedName>
</protein>